<proteinExistence type="predicted"/>
<accession>A0A1X6PJ89</accession>
<dbReference type="Proteomes" id="UP000218209">
    <property type="component" value="Unassembled WGS sequence"/>
</dbReference>
<name>A0A1X6PJ89_PORUM</name>
<gene>
    <name evidence="1" type="ORF">BU14_0031s0057</name>
</gene>
<dbReference type="AlphaFoldDB" id="A0A1X6PJ89"/>
<protein>
    <submittedName>
        <fullName evidence="1">Uncharacterized protein</fullName>
    </submittedName>
</protein>
<sequence>MWLALTSHTSYWTSNEVAKVMVDAVRLTRRQVEAKKRAEAIAQLD</sequence>
<evidence type="ECO:0000313" key="1">
    <source>
        <dbReference type="EMBL" id="OSX80885.1"/>
    </source>
</evidence>
<dbReference type="EMBL" id="KV918767">
    <property type="protein sequence ID" value="OSX80885.1"/>
    <property type="molecule type" value="Genomic_DNA"/>
</dbReference>
<reference evidence="1 2" key="1">
    <citation type="submission" date="2017-03" db="EMBL/GenBank/DDBJ databases">
        <title>WGS assembly of Porphyra umbilicalis.</title>
        <authorList>
            <person name="Brawley S.H."/>
            <person name="Blouin N.A."/>
            <person name="Ficko-Blean E."/>
            <person name="Wheeler G.L."/>
            <person name="Lohr M."/>
            <person name="Goodson H.V."/>
            <person name="Jenkins J.W."/>
            <person name="Blaby-Haas C.E."/>
            <person name="Helliwell K.E."/>
            <person name="Chan C."/>
            <person name="Marriage T."/>
            <person name="Bhattacharya D."/>
            <person name="Klein A.S."/>
            <person name="Badis Y."/>
            <person name="Brodie J."/>
            <person name="Cao Y."/>
            <person name="Collen J."/>
            <person name="Dittami S.M."/>
            <person name="Gachon C.M."/>
            <person name="Green B.R."/>
            <person name="Karpowicz S."/>
            <person name="Kim J.W."/>
            <person name="Kudahl U."/>
            <person name="Lin S."/>
            <person name="Michel G."/>
            <person name="Mittag M."/>
            <person name="Olson B.J."/>
            <person name="Pangilinan J."/>
            <person name="Peng Y."/>
            <person name="Qiu H."/>
            <person name="Shu S."/>
            <person name="Singer J.T."/>
            <person name="Smith A.G."/>
            <person name="Sprecher B.N."/>
            <person name="Wagner V."/>
            <person name="Wang W."/>
            <person name="Wang Z.-Y."/>
            <person name="Yan J."/>
            <person name="Yarish C."/>
            <person name="Zoeuner-Riek S."/>
            <person name="Zhuang Y."/>
            <person name="Zou Y."/>
            <person name="Lindquist E.A."/>
            <person name="Grimwood J."/>
            <person name="Barry K."/>
            <person name="Rokhsar D.S."/>
            <person name="Schmutz J."/>
            <person name="Stiller J.W."/>
            <person name="Grossman A.R."/>
            <person name="Prochnik S.E."/>
        </authorList>
    </citation>
    <scope>NUCLEOTIDE SEQUENCE [LARGE SCALE GENOMIC DNA]</scope>
    <source>
        <strain evidence="1">4086291</strain>
    </source>
</reference>
<evidence type="ECO:0000313" key="2">
    <source>
        <dbReference type="Proteomes" id="UP000218209"/>
    </source>
</evidence>
<organism evidence="1 2">
    <name type="scientific">Porphyra umbilicalis</name>
    <name type="common">Purple laver</name>
    <name type="synonym">Red alga</name>
    <dbReference type="NCBI Taxonomy" id="2786"/>
    <lineage>
        <taxon>Eukaryota</taxon>
        <taxon>Rhodophyta</taxon>
        <taxon>Bangiophyceae</taxon>
        <taxon>Bangiales</taxon>
        <taxon>Bangiaceae</taxon>
        <taxon>Porphyra</taxon>
    </lineage>
</organism>
<keyword evidence="2" id="KW-1185">Reference proteome</keyword>